<comment type="catalytic activity">
    <reaction evidence="1">
        <text>2 6,7-dimethyl-8-(1-D-ribityl)lumazine + H(+) = 5-amino-6-(D-ribitylamino)uracil + riboflavin</text>
        <dbReference type="Rhea" id="RHEA:20772"/>
        <dbReference type="ChEBI" id="CHEBI:15378"/>
        <dbReference type="ChEBI" id="CHEBI:15934"/>
        <dbReference type="ChEBI" id="CHEBI:57986"/>
        <dbReference type="ChEBI" id="CHEBI:58201"/>
        <dbReference type="EC" id="2.5.1.9"/>
    </reaction>
</comment>
<dbReference type="GO" id="GO:0004746">
    <property type="term" value="F:riboflavin synthase activity"/>
    <property type="evidence" value="ECO:0007669"/>
    <property type="project" value="UniProtKB-EC"/>
</dbReference>
<keyword evidence="13" id="KW-1185">Reference proteome</keyword>
<evidence type="ECO:0000313" key="12">
    <source>
        <dbReference type="EMBL" id="MBK0402926.1"/>
    </source>
</evidence>
<comment type="function">
    <text evidence="2">Catalyzes the dismutation of two molecules of 6,7-dimethyl-8-ribityllumazine, resulting in the formation of riboflavin and 5-amino-6-(D-ribitylamino)uracil.</text>
</comment>
<dbReference type="PROSITE" id="PS51177">
    <property type="entry name" value="LUMAZINE_BIND"/>
    <property type="match status" value="2"/>
</dbReference>
<feature type="repeat" description="Lumazine-binding" evidence="10">
    <location>
        <begin position="1"/>
        <end position="95"/>
    </location>
</feature>
<dbReference type="Gene3D" id="2.40.30.20">
    <property type="match status" value="2"/>
</dbReference>
<reference evidence="12 13" key="1">
    <citation type="submission" date="2020-12" db="EMBL/GenBank/DDBJ databases">
        <title>Bacterial novel species Adhaeribacter sp. BT258 isolated from soil.</title>
        <authorList>
            <person name="Jung H.-Y."/>
        </authorList>
    </citation>
    <scope>NUCLEOTIDE SEQUENCE [LARGE SCALE GENOMIC DNA]</scope>
    <source>
        <strain evidence="12 13">BT258</strain>
    </source>
</reference>
<evidence type="ECO:0000256" key="4">
    <source>
        <dbReference type="ARBA" id="ARBA00012827"/>
    </source>
</evidence>
<dbReference type="InterPro" id="IPR017938">
    <property type="entry name" value="Riboflavin_synthase-like_b-brl"/>
</dbReference>
<feature type="domain" description="Lumazine-binding" evidence="11">
    <location>
        <begin position="96"/>
        <end position="192"/>
    </location>
</feature>
<feature type="domain" description="Lumazine-binding" evidence="11">
    <location>
        <begin position="1"/>
        <end position="95"/>
    </location>
</feature>
<evidence type="ECO:0000256" key="7">
    <source>
        <dbReference type="ARBA" id="ARBA00022679"/>
    </source>
</evidence>
<evidence type="ECO:0000256" key="1">
    <source>
        <dbReference type="ARBA" id="ARBA00000968"/>
    </source>
</evidence>
<dbReference type="EC" id="2.5.1.9" evidence="4 9"/>
<evidence type="ECO:0000313" key="13">
    <source>
        <dbReference type="Proteomes" id="UP000644147"/>
    </source>
</evidence>
<keyword evidence="6" id="KW-0686">Riboflavin biosynthesis</keyword>
<evidence type="ECO:0000256" key="5">
    <source>
        <dbReference type="ARBA" id="ARBA00013950"/>
    </source>
</evidence>
<dbReference type="EMBL" id="JAEHFX010000003">
    <property type="protein sequence ID" value="MBK0402926.1"/>
    <property type="molecule type" value="Genomic_DNA"/>
</dbReference>
<comment type="caution">
    <text evidence="12">The sequence shown here is derived from an EMBL/GenBank/DDBJ whole genome shotgun (WGS) entry which is preliminary data.</text>
</comment>
<gene>
    <name evidence="12" type="ORF">I5M27_08000</name>
</gene>
<evidence type="ECO:0000256" key="3">
    <source>
        <dbReference type="ARBA" id="ARBA00004887"/>
    </source>
</evidence>
<accession>A0ABS1C0K1</accession>
<evidence type="ECO:0000256" key="6">
    <source>
        <dbReference type="ARBA" id="ARBA00022619"/>
    </source>
</evidence>
<evidence type="ECO:0000256" key="10">
    <source>
        <dbReference type="PROSITE-ProRule" id="PRU00524"/>
    </source>
</evidence>
<evidence type="ECO:0000259" key="11">
    <source>
        <dbReference type="PROSITE" id="PS51177"/>
    </source>
</evidence>
<dbReference type="PANTHER" id="PTHR21098:SF12">
    <property type="entry name" value="RIBOFLAVIN SYNTHASE"/>
    <property type="match status" value="1"/>
</dbReference>
<dbReference type="NCBIfam" id="TIGR00187">
    <property type="entry name" value="ribE"/>
    <property type="match status" value="1"/>
</dbReference>
<evidence type="ECO:0000256" key="9">
    <source>
        <dbReference type="NCBIfam" id="TIGR00187"/>
    </source>
</evidence>
<dbReference type="InterPro" id="IPR023366">
    <property type="entry name" value="ATP_synth_asu-like_sf"/>
</dbReference>
<dbReference type="CDD" id="cd00402">
    <property type="entry name" value="Riboflavin_synthase_like"/>
    <property type="match status" value="1"/>
</dbReference>
<dbReference type="InterPro" id="IPR026017">
    <property type="entry name" value="Lumazine-bd_dom"/>
</dbReference>
<dbReference type="Proteomes" id="UP000644147">
    <property type="component" value="Unassembled WGS sequence"/>
</dbReference>
<keyword evidence="7 12" id="KW-0808">Transferase</keyword>
<dbReference type="PANTHER" id="PTHR21098">
    <property type="entry name" value="RIBOFLAVIN SYNTHASE ALPHA CHAIN"/>
    <property type="match status" value="1"/>
</dbReference>
<comment type="pathway">
    <text evidence="3">Cofactor biosynthesis; riboflavin biosynthesis; riboflavin from 2-hydroxy-3-oxobutyl phosphate and 5-amino-6-(D-ribitylamino)uracil: step 2/2.</text>
</comment>
<dbReference type="InterPro" id="IPR001783">
    <property type="entry name" value="Lumazine-bd"/>
</dbReference>
<dbReference type="SUPFAM" id="SSF63380">
    <property type="entry name" value="Riboflavin synthase domain-like"/>
    <property type="match status" value="2"/>
</dbReference>
<dbReference type="Pfam" id="PF00677">
    <property type="entry name" value="Lum_binding"/>
    <property type="match status" value="2"/>
</dbReference>
<dbReference type="PIRSF" id="PIRSF000498">
    <property type="entry name" value="Riboflavin_syn_A"/>
    <property type="match status" value="1"/>
</dbReference>
<protein>
    <recommendedName>
        <fullName evidence="5 9">Riboflavin synthase</fullName>
        <ecNumber evidence="4 9">2.5.1.9</ecNumber>
    </recommendedName>
</protein>
<organism evidence="12 13">
    <name type="scientific">Adhaeribacter terrigena</name>
    <dbReference type="NCBI Taxonomy" id="2793070"/>
    <lineage>
        <taxon>Bacteria</taxon>
        <taxon>Pseudomonadati</taxon>
        <taxon>Bacteroidota</taxon>
        <taxon>Cytophagia</taxon>
        <taxon>Cytophagales</taxon>
        <taxon>Hymenobacteraceae</taxon>
        <taxon>Adhaeribacter</taxon>
    </lineage>
</organism>
<dbReference type="NCBIfam" id="NF006767">
    <property type="entry name" value="PRK09289.1"/>
    <property type="match status" value="1"/>
</dbReference>
<feature type="repeat" description="Lumazine-binding" evidence="10">
    <location>
        <begin position="96"/>
        <end position="192"/>
    </location>
</feature>
<sequence>MFTGIIETLGTVKNIRTEGTNKHFTLTAPFVQELKIDQSVAHNGVCLTVVAIENDTYTVTAIDETLQKTNLSFLAENDTVNLERCMPATGRFDGHIVQGHVDQTAICKSIEDQNGSWVFTFEYDVSQGNITVEKGSVCVNGISLTVVNSKENVFSVAIIPYTFEHTNLHTIKVGDTVNLEFDIIGKYIARILKPQLG</sequence>
<proteinExistence type="predicted"/>
<evidence type="ECO:0000256" key="8">
    <source>
        <dbReference type="ARBA" id="ARBA00022737"/>
    </source>
</evidence>
<evidence type="ECO:0000256" key="2">
    <source>
        <dbReference type="ARBA" id="ARBA00002803"/>
    </source>
</evidence>
<keyword evidence="8" id="KW-0677">Repeat</keyword>
<dbReference type="RefSeq" id="WP_200505675.1">
    <property type="nucleotide sequence ID" value="NZ_JAEHFX010000003.1"/>
</dbReference>
<name>A0ABS1C0K1_9BACT</name>